<dbReference type="HOGENOM" id="CLU_2500313_0_0_1"/>
<dbReference type="AlphaFoldDB" id="B4IAV9"/>
<name>B4IAV9_DROSE</name>
<accession>B4IAV9</accession>
<evidence type="ECO:0000313" key="2">
    <source>
        <dbReference type="Proteomes" id="UP000001292"/>
    </source>
</evidence>
<dbReference type="EMBL" id="CH480826">
    <property type="protein sequence ID" value="EDW44422.1"/>
    <property type="molecule type" value="Genomic_DNA"/>
</dbReference>
<keyword evidence="2" id="KW-1185">Reference proteome</keyword>
<protein>
    <submittedName>
        <fullName evidence="1">GM22109</fullName>
    </submittedName>
</protein>
<gene>
    <name evidence="1" type="primary">Dsec\GM22109</name>
    <name evidence="1" type="ORF">Dsec_GM22109</name>
</gene>
<reference evidence="1 2" key="1">
    <citation type="journal article" date="2007" name="Nature">
        <title>Evolution of genes and genomes on the Drosophila phylogeny.</title>
        <authorList>
            <consortium name="Drosophila 12 Genomes Consortium"/>
            <person name="Clark A.G."/>
            <person name="Eisen M.B."/>
            <person name="Smith D.R."/>
            <person name="Bergman C.M."/>
            <person name="Oliver B."/>
            <person name="Markow T.A."/>
            <person name="Kaufman T.C."/>
            <person name="Kellis M."/>
            <person name="Gelbart W."/>
            <person name="Iyer V.N."/>
            <person name="Pollard D.A."/>
            <person name="Sackton T.B."/>
            <person name="Larracuente A.M."/>
            <person name="Singh N.D."/>
            <person name="Abad J.P."/>
            <person name="Abt D.N."/>
            <person name="Adryan B."/>
            <person name="Aguade M."/>
            <person name="Akashi H."/>
            <person name="Anderson W.W."/>
            <person name="Aquadro C.F."/>
            <person name="Ardell D.H."/>
            <person name="Arguello R."/>
            <person name="Artieri C.G."/>
            <person name="Barbash D.A."/>
            <person name="Barker D."/>
            <person name="Barsanti P."/>
            <person name="Batterham P."/>
            <person name="Batzoglou S."/>
            <person name="Begun D."/>
            <person name="Bhutkar A."/>
            <person name="Blanco E."/>
            <person name="Bosak S.A."/>
            <person name="Bradley R.K."/>
            <person name="Brand A.D."/>
            <person name="Brent M.R."/>
            <person name="Brooks A.N."/>
            <person name="Brown R.H."/>
            <person name="Butlin R.K."/>
            <person name="Caggese C."/>
            <person name="Calvi B.R."/>
            <person name="Bernardo de Carvalho A."/>
            <person name="Caspi A."/>
            <person name="Castrezana S."/>
            <person name="Celniker S.E."/>
            <person name="Chang J.L."/>
            <person name="Chapple C."/>
            <person name="Chatterji S."/>
            <person name="Chinwalla A."/>
            <person name="Civetta A."/>
            <person name="Clifton S.W."/>
            <person name="Comeron J.M."/>
            <person name="Costello J.C."/>
            <person name="Coyne J.A."/>
            <person name="Daub J."/>
            <person name="David R.G."/>
            <person name="Delcher A.L."/>
            <person name="Delehaunty K."/>
            <person name="Do C.B."/>
            <person name="Ebling H."/>
            <person name="Edwards K."/>
            <person name="Eickbush T."/>
            <person name="Evans J.D."/>
            <person name="Filipski A."/>
            <person name="Findeiss S."/>
            <person name="Freyhult E."/>
            <person name="Fulton L."/>
            <person name="Fulton R."/>
            <person name="Garcia A.C."/>
            <person name="Gardiner A."/>
            <person name="Garfield D.A."/>
            <person name="Garvin B.E."/>
            <person name="Gibson G."/>
            <person name="Gilbert D."/>
            <person name="Gnerre S."/>
            <person name="Godfrey J."/>
            <person name="Good R."/>
            <person name="Gotea V."/>
            <person name="Gravely B."/>
            <person name="Greenberg A.J."/>
            <person name="Griffiths-Jones S."/>
            <person name="Gross S."/>
            <person name="Guigo R."/>
            <person name="Gustafson E.A."/>
            <person name="Haerty W."/>
            <person name="Hahn M.W."/>
            <person name="Halligan D.L."/>
            <person name="Halpern A.L."/>
            <person name="Halter G.M."/>
            <person name="Han M.V."/>
            <person name="Heger A."/>
            <person name="Hillier L."/>
            <person name="Hinrichs A.S."/>
            <person name="Holmes I."/>
            <person name="Hoskins R.A."/>
            <person name="Hubisz M.J."/>
            <person name="Hultmark D."/>
            <person name="Huntley M.A."/>
            <person name="Jaffe D.B."/>
            <person name="Jagadeeshan S."/>
            <person name="Jeck W.R."/>
            <person name="Johnson J."/>
            <person name="Jones C.D."/>
            <person name="Jordan W.C."/>
            <person name="Karpen G.H."/>
            <person name="Kataoka E."/>
            <person name="Keightley P.D."/>
            <person name="Kheradpour P."/>
            <person name="Kirkness E.F."/>
            <person name="Koerich L.B."/>
            <person name="Kristiansen K."/>
            <person name="Kudrna D."/>
            <person name="Kulathinal R.J."/>
            <person name="Kumar S."/>
            <person name="Kwok R."/>
            <person name="Lander E."/>
            <person name="Langley C.H."/>
            <person name="Lapoint R."/>
            <person name="Lazzaro B.P."/>
            <person name="Lee S.J."/>
            <person name="Levesque L."/>
            <person name="Li R."/>
            <person name="Lin C.F."/>
            <person name="Lin M.F."/>
            <person name="Lindblad-Toh K."/>
            <person name="Llopart A."/>
            <person name="Long M."/>
            <person name="Low L."/>
            <person name="Lozovsky E."/>
            <person name="Lu J."/>
            <person name="Luo M."/>
            <person name="Machado C.A."/>
            <person name="Makalowski W."/>
            <person name="Marzo M."/>
            <person name="Matsuda M."/>
            <person name="Matzkin L."/>
            <person name="McAllister B."/>
            <person name="McBride C.S."/>
            <person name="McKernan B."/>
            <person name="McKernan K."/>
            <person name="Mendez-Lago M."/>
            <person name="Minx P."/>
            <person name="Mollenhauer M.U."/>
            <person name="Montooth K."/>
            <person name="Mount S.M."/>
            <person name="Mu X."/>
            <person name="Myers E."/>
            <person name="Negre B."/>
            <person name="Newfeld S."/>
            <person name="Nielsen R."/>
            <person name="Noor M.A."/>
            <person name="O'Grady P."/>
            <person name="Pachter L."/>
            <person name="Papaceit M."/>
            <person name="Parisi M.J."/>
            <person name="Parisi M."/>
            <person name="Parts L."/>
            <person name="Pedersen J.S."/>
            <person name="Pesole G."/>
            <person name="Phillippy A.M."/>
            <person name="Ponting C.P."/>
            <person name="Pop M."/>
            <person name="Porcelli D."/>
            <person name="Powell J.R."/>
            <person name="Prohaska S."/>
            <person name="Pruitt K."/>
            <person name="Puig M."/>
            <person name="Quesneville H."/>
            <person name="Ram K.R."/>
            <person name="Rand D."/>
            <person name="Rasmussen M.D."/>
            <person name="Reed L.K."/>
            <person name="Reenan R."/>
            <person name="Reily A."/>
            <person name="Remington K.A."/>
            <person name="Rieger T.T."/>
            <person name="Ritchie M.G."/>
            <person name="Robin C."/>
            <person name="Rogers Y.H."/>
            <person name="Rohde C."/>
            <person name="Rozas J."/>
            <person name="Rubenfield M.J."/>
            <person name="Ruiz A."/>
            <person name="Russo S."/>
            <person name="Salzberg S.L."/>
            <person name="Sanchez-Gracia A."/>
            <person name="Saranga D.J."/>
            <person name="Sato H."/>
            <person name="Schaeffer S.W."/>
            <person name="Schatz M.C."/>
            <person name="Schlenke T."/>
            <person name="Schwartz R."/>
            <person name="Segarra C."/>
            <person name="Singh R.S."/>
            <person name="Sirot L."/>
            <person name="Sirota M."/>
            <person name="Sisneros N.B."/>
            <person name="Smith C.D."/>
            <person name="Smith T.F."/>
            <person name="Spieth J."/>
            <person name="Stage D.E."/>
            <person name="Stark A."/>
            <person name="Stephan W."/>
            <person name="Strausberg R.L."/>
            <person name="Strempel S."/>
            <person name="Sturgill D."/>
            <person name="Sutton G."/>
            <person name="Sutton G.G."/>
            <person name="Tao W."/>
            <person name="Teichmann S."/>
            <person name="Tobari Y.N."/>
            <person name="Tomimura Y."/>
            <person name="Tsolas J.M."/>
            <person name="Valente V.L."/>
            <person name="Venter E."/>
            <person name="Venter J.C."/>
            <person name="Vicario S."/>
            <person name="Vieira F.G."/>
            <person name="Vilella A.J."/>
            <person name="Villasante A."/>
            <person name="Walenz B."/>
            <person name="Wang J."/>
            <person name="Wasserman M."/>
            <person name="Watts T."/>
            <person name="Wilson D."/>
            <person name="Wilson R.K."/>
            <person name="Wing R.A."/>
            <person name="Wolfner M.F."/>
            <person name="Wong A."/>
            <person name="Wong G.K."/>
            <person name="Wu C.I."/>
            <person name="Wu G."/>
            <person name="Yamamoto D."/>
            <person name="Yang H.P."/>
            <person name="Yang S.P."/>
            <person name="Yorke J.A."/>
            <person name="Yoshida K."/>
            <person name="Zdobnov E."/>
            <person name="Zhang P."/>
            <person name="Zhang Y."/>
            <person name="Zimin A.V."/>
            <person name="Baldwin J."/>
            <person name="Abdouelleil A."/>
            <person name="Abdulkadir J."/>
            <person name="Abebe A."/>
            <person name="Abera B."/>
            <person name="Abreu J."/>
            <person name="Acer S.C."/>
            <person name="Aftuck L."/>
            <person name="Alexander A."/>
            <person name="An P."/>
            <person name="Anderson E."/>
            <person name="Anderson S."/>
            <person name="Arachi H."/>
            <person name="Azer M."/>
            <person name="Bachantsang P."/>
            <person name="Barry A."/>
            <person name="Bayul T."/>
            <person name="Berlin A."/>
            <person name="Bessette D."/>
            <person name="Bloom T."/>
            <person name="Blye J."/>
            <person name="Boguslavskiy L."/>
            <person name="Bonnet C."/>
            <person name="Boukhgalter B."/>
            <person name="Bourzgui I."/>
            <person name="Brown A."/>
            <person name="Cahill P."/>
            <person name="Channer S."/>
            <person name="Cheshatsang Y."/>
            <person name="Chuda L."/>
            <person name="Citroen M."/>
            <person name="Collymore A."/>
            <person name="Cooke P."/>
            <person name="Costello M."/>
            <person name="D'Aco K."/>
            <person name="Daza R."/>
            <person name="De Haan G."/>
            <person name="DeGray S."/>
            <person name="DeMaso C."/>
            <person name="Dhargay N."/>
            <person name="Dooley K."/>
            <person name="Dooley E."/>
            <person name="Doricent M."/>
            <person name="Dorje P."/>
            <person name="Dorjee K."/>
            <person name="Dupes A."/>
            <person name="Elong R."/>
            <person name="Falk J."/>
            <person name="Farina A."/>
            <person name="Faro S."/>
            <person name="Ferguson D."/>
            <person name="Fisher S."/>
            <person name="Foley C.D."/>
            <person name="Franke A."/>
            <person name="Friedrich D."/>
            <person name="Gadbois L."/>
            <person name="Gearin G."/>
            <person name="Gearin C.R."/>
            <person name="Giannoukos G."/>
            <person name="Goode T."/>
            <person name="Graham J."/>
            <person name="Grandbois E."/>
            <person name="Grewal S."/>
            <person name="Gyaltsen K."/>
            <person name="Hafez N."/>
            <person name="Hagos B."/>
            <person name="Hall J."/>
            <person name="Henson C."/>
            <person name="Hollinger A."/>
            <person name="Honan T."/>
            <person name="Huard M.D."/>
            <person name="Hughes L."/>
            <person name="Hurhula B."/>
            <person name="Husby M.E."/>
            <person name="Kamat A."/>
            <person name="Kanga B."/>
            <person name="Kashin S."/>
            <person name="Khazanovich D."/>
            <person name="Kisner P."/>
            <person name="Lance K."/>
            <person name="Lara M."/>
            <person name="Lee W."/>
            <person name="Lennon N."/>
            <person name="Letendre F."/>
            <person name="LeVine R."/>
            <person name="Lipovsky A."/>
            <person name="Liu X."/>
            <person name="Liu J."/>
            <person name="Liu S."/>
            <person name="Lokyitsang T."/>
            <person name="Lokyitsang Y."/>
            <person name="Lubonja R."/>
            <person name="Lui A."/>
            <person name="MacDonald P."/>
            <person name="Magnisalis V."/>
            <person name="Maru K."/>
            <person name="Matthews C."/>
            <person name="McCusker W."/>
            <person name="McDonough S."/>
            <person name="Mehta T."/>
            <person name="Meldrim J."/>
            <person name="Meneus L."/>
            <person name="Mihai O."/>
            <person name="Mihalev A."/>
            <person name="Mihova T."/>
            <person name="Mittelman R."/>
            <person name="Mlenga V."/>
            <person name="Montmayeur A."/>
            <person name="Mulrain L."/>
            <person name="Navidi A."/>
            <person name="Naylor J."/>
            <person name="Negash T."/>
            <person name="Nguyen T."/>
            <person name="Nguyen N."/>
            <person name="Nicol R."/>
            <person name="Norbu C."/>
            <person name="Norbu N."/>
            <person name="Novod N."/>
            <person name="O'Neill B."/>
            <person name="Osman S."/>
            <person name="Markiewicz E."/>
            <person name="Oyono O.L."/>
            <person name="Patti C."/>
            <person name="Phunkhang P."/>
            <person name="Pierre F."/>
            <person name="Priest M."/>
            <person name="Raghuraman S."/>
            <person name="Rege F."/>
            <person name="Reyes R."/>
            <person name="Rise C."/>
            <person name="Rogov P."/>
            <person name="Ross K."/>
            <person name="Ryan E."/>
            <person name="Settipalli S."/>
            <person name="Shea T."/>
            <person name="Sherpa N."/>
            <person name="Shi L."/>
            <person name="Shih D."/>
            <person name="Sparrow T."/>
            <person name="Spaulding J."/>
            <person name="Stalker J."/>
            <person name="Stange-Thomann N."/>
            <person name="Stavropoulos S."/>
            <person name="Stone C."/>
            <person name="Strader C."/>
            <person name="Tesfaye S."/>
            <person name="Thomson T."/>
            <person name="Thoulutsang Y."/>
            <person name="Thoulutsang D."/>
            <person name="Topham K."/>
            <person name="Topping I."/>
            <person name="Tsamla T."/>
            <person name="Vassiliev H."/>
            <person name="Vo A."/>
            <person name="Wangchuk T."/>
            <person name="Wangdi T."/>
            <person name="Weiand M."/>
            <person name="Wilkinson J."/>
            <person name="Wilson A."/>
            <person name="Yadav S."/>
            <person name="Young G."/>
            <person name="Yu Q."/>
            <person name="Zembek L."/>
            <person name="Zhong D."/>
            <person name="Zimmer A."/>
            <person name="Zwirko Z."/>
            <person name="Jaffe D.B."/>
            <person name="Alvarez P."/>
            <person name="Brockman W."/>
            <person name="Butler J."/>
            <person name="Chin C."/>
            <person name="Gnerre S."/>
            <person name="Grabherr M."/>
            <person name="Kleber M."/>
            <person name="Mauceli E."/>
            <person name="MacCallum I."/>
        </authorList>
    </citation>
    <scope>NUCLEOTIDE SEQUENCE [LARGE SCALE GENOMIC DNA]</scope>
    <source>
        <strain evidence="2">Rob3c / Tucson 14021-0248.25</strain>
    </source>
</reference>
<dbReference type="Proteomes" id="UP000001292">
    <property type="component" value="Unassembled WGS sequence"/>
</dbReference>
<sequence>MLCLITYEIVGEDGHLFLASSKRPGTQQEDDGIALLKLQTLLFREGNVHDASMMMLSLRAVSFDSHSLMMDKSVDKRSIGQSDYDD</sequence>
<evidence type="ECO:0000313" key="1">
    <source>
        <dbReference type="EMBL" id="EDW44422.1"/>
    </source>
</evidence>
<proteinExistence type="predicted"/>
<organism evidence="2">
    <name type="scientific">Drosophila sechellia</name>
    <name type="common">Fruit fly</name>
    <dbReference type="NCBI Taxonomy" id="7238"/>
    <lineage>
        <taxon>Eukaryota</taxon>
        <taxon>Metazoa</taxon>
        <taxon>Ecdysozoa</taxon>
        <taxon>Arthropoda</taxon>
        <taxon>Hexapoda</taxon>
        <taxon>Insecta</taxon>
        <taxon>Pterygota</taxon>
        <taxon>Neoptera</taxon>
        <taxon>Endopterygota</taxon>
        <taxon>Diptera</taxon>
        <taxon>Brachycera</taxon>
        <taxon>Muscomorpha</taxon>
        <taxon>Ephydroidea</taxon>
        <taxon>Drosophilidae</taxon>
        <taxon>Drosophila</taxon>
        <taxon>Sophophora</taxon>
    </lineage>
</organism>